<sequence>MAEADVFDDGPAKEPNMAAGHKPLVNENPRNLVEIFYAGIGFIEAYGWLIIFGLIFVMVLWTNISKPLKKFFQGSKVPYNRDVTDSMTTEQVEARMVAMDKARQKMQDRYNEQATKMSAKRKEVEEQKRLQKISDHDALMSGKTQSSTHHKMEQVRF</sequence>
<evidence type="ECO:0000256" key="3">
    <source>
        <dbReference type="ARBA" id="ARBA00011034"/>
    </source>
</evidence>
<reference evidence="12 13" key="1">
    <citation type="submission" date="2024-02" db="EMBL/GenBank/DDBJ databases">
        <authorList>
            <person name="Daric V."/>
            <person name="Darras S."/>
        </authorList>
    </citation>
    <scope>NUCLEOTIDE SEQUENCE [LARGE SCALE GENOMIC DNA]</scope>
</reference>
<evidence type="ECO:0000256" key="11">
    <source>
        <dbReference type="SAM" id="Phobius"/>
    </source>
</evidence>
<comment type="subcellular location">
    <subcellularLocation>
        <location evidence="2">Cytoplasm</location>
    </subcellularLocation>
    <subcellularLocation>
        <location evidence="1">Endoplasmic reticulum membrane</location>
        <topology evidence="1">Single-pass membrane protein</topology>
    </subcellularLocation>
</comment>
<evidence type="ECO:0008006" key="14">
    <source>
        <dbReference type="Google" id="ProtNLM"/>
    </source>
</evidence>
<dbReference type="InterPro" id="IPR009703">
    <property type="entry name" value="Selenoprotein_S"/>
</dbReference>
<dbReference type="EMBL" id="CAWYQH010000141">
    <property type="protein sequence ID" value="CAK8694123.1"/>
    <property type="molecule type" value="Genomic_DNA"/>
</dbReference>
<evidence type="ECO:0000256" key="10">
    <source>
        <dbReference type="SAM" id="MobiDB-lite"/>
    </source>
</evidence>
<evidence type="ECO:0000256" key="4">
    <source>
        <dbReference type="ARBA" id="ARBA00022490"/>
    </source>
</evidence>
<feature type="region of interest" description="Disordered" evidence="10">
    <location>
        <begin position="1"/>
        <end position="23"/>
    </location>
</feature>
<feature type="transmembrane region" description="Helical" evidence="11">
    <location>
        <begin position="35"/>
        <end position="61"/>
    </location>
</feature>
<accession>A0ABP0GRZ4</accession>
<evidence type="ECO:0000256" key="9">
    <source>
        <dbReference type="ARBA" id="ARBA00023136"/>
    </source>
</evidence>
<feature type="region of interest" description="Disordered" evidence="10">
    <location>
        <begin position="135"/>
        <end position="157"/>
    </location>
</feature>
<keyword evidence="6" id="KW-0256">Endoplasmic reticulum</keyword>
<evidence type="ECO:0000256" key="8">
    <source>
        <dbReference type="ARBA" id="ARBA00022989"/>
    </source>
</evidence>
<evidence type="ECO:0000256" key="2">
    <source>
        <dbReference type="ARBA" id="ARBA00004496"/>
    </source>
</evidence>
<comment type="similarity">
    <text evidence="3">Belongs to the selenoprotein S family.</text>
</comment>
<name>A0ABP0GRZ4_CLALP</name>
<dbReference type="PANTHER" id="PTHR28621:SF1">
    <property type="entry name" value="SELENOPROTEIN S"/>
    <property type="match status" value="1"/>
</dbReference>
<dbReference type="Pfam" id="PF06936">
    <property type="entry name" value="Selenoprotein_S"/>
    <property type="match status" value="1"/>
</dbReference>
<evidence type="ECO:0000313" key="12">
    <source>
        <dbReference type="EMBL" id="CAK8694123.1"/>
    </source>
</evidence>
<keyword evidence="13" id="KW-1185">Reference proteome</keyword>
<keyword evidence="5 11" id="KW-0812">Transmembrane</keyword>
<gene>
    <name evidence="12" type="ORF">CVLEPA_LOCUS27390</name>
</gene>
<dbReference type="Proteomes" id="UP001642483">
    <property type="component" value="Unassembled WGS sequence"/>
</dbReference>
<organism evidence="12 13">
    <name type="scientific">Clavelina lepadiformis</name>
    <name type="common">Light-bulb sea squirt</name>
    <name type="synonym">Ascidia lepadiformis</name>
    <dbReference type="NCBI Taxonomy" id="159417"/>
    <lineage>
        <taxon>Eukaryota</taxon>
        <taxon>Metazoa</taxon>
        <taxon>Chordata</taxon>
        <taxon>Tunicata</taxon>
        <taxon>Ascidiacea</taxon>
        <taxon>Aplousobranchia</taxon>
        <taxon>Clavelinidae</taxon>
        <taxon>Clavelina</taxon>
    </lineage>
</organism>
<evidence type="ECO:0000313" key="13">
    <source>
        <dbReference type="Proteomes" id="UP001642483"/>
    </source>
</evidence>
<evidence type="ECO:0000256" key="1">
    <source>
        <dbReference type="ARBA" id="ARBA00004389"/>
    </source>
</evidence>
<dbReference type="Gene3D" id="6.10.250.2950">
    <property type="match status" value="1"/>
</dbReference>
<comment type="caution">
    <text evidence="12">The sequence shown here is derived from an EMBL/GenBank/DDBJ whole genome shotgun (WGS) entry which is preliminary data.</text>
</comment>
<protein>
    <recommendedName>
        <fullName evidence="14">Selenoprotein S</fullName>
    </recommendedName>
</protein>
<evidence type="ECO:0000256" key="7">
    <source>
        <dbReference type="ARBA" id="ARBA00022933"/>
    </source>
</evidence>
<evidence type="ECO:0000256" key="5">
    <source>
        <dbReference type="ARBA" id="ARBA00022692"/>
    </source>
</evidence>
<evidence type="ECO:0000256" key="6">
    <source>
        <dbReference type="ARBA" id="ARBA00022824"/>
    </source>
</evidence>
<keyword evidence="8 11" id="KW-1133">Transmembrane helix</keyword>
<keyword evidence="4" id="KW-0963">Cytoplasm</keyword>
<dbReference type="PANTHER" id="PTHR28621">
    <property type="entry name" value="SELENOPROTEIN S"/>
    <property type="match status" value="1"/>
</dbReference>
<keyword evidence="9 11" id="KW-0472">Membrane</keyword>
<proteinExistence type="inferred from homology"/>
<keyword evidence="7" id="KW-0712">Selenocysteine</keyword>